<feature type="compositionally biased region" description="Acidic residues" evidence="1">
    <location>
        <begin position="68"/>
        <end position="109"/>
    </location>
</feature>
<dbReference type="Proteomes" id="UP000183413">
    <property type="component" value="Unassembled WGS sequence"/>
</dbReference>
<feature type="compositionally biased region" description="Basic and acidic residues" evidence="1">
    <location>
        <begin position="1"/>
        <end position="14"/>
    </location>
</feature>
<organism evidence="2 3">
    <name type="scientific">Actinomadura madurae</name>
    <dbReference type="NCBI Taxonomy" id="1993"/>
    <lineage>
        <taxon>Bacteria</taxon>
        <taxon>Bacillati</taxon>
        <taxon>Actinomycetota</taxon>
        <taxon>Actinomycetes</taxon>
        <taxon>Streptosporangiales</taxon>
        <taxon>Thermomonosporaceae</taxon>
        <taxon>Actinomadura</taxon>
    </lineage>
</organism>
<evidence type="ECO:0000313" key="3">
    <source>
        <dbReference type="Proteomes" id="UP000183413"/>
    </source>
</evidence>
<evidence type="ECO:0000313" key="2">
    <source>
        <dbReference type="EMBL" id="SFN45612.1"/>
    </source>
</evidence>
<protein>
    <submittedName>
        <fullName evidence="2">Uncharacterized protein</fullName>
    </submittedName>
</protein>
<feature type="compositionally biased region" description="Pro residues" evidence="1">
    <location>
        <begin position="18"/>
        <end position="29"/>
    </location>
</feature>
<feature type="compositionally biased region" description="Basic and acidic residues" evidence="1">
    <location>
        <begin position="125"/>
        <end position="142"/>
    </location>
</feature>
<feature type="region of interest" description="Disordered" evidence="1">
    <location>
        <begin position="353"/>
        <end position="373"/>
    </location>
</feature>
<dbReference type="InParanoid" id="A0A1I4Z5Q9"/>
<accession>A0A1I4Z5Q9</accession>
<sequence length="373" mass="40281">MALDRDGFREKTDRPPQVAEPPPPPPDRPGAPGAPSRAASRAAAQVPDRPGPSDVDEPDEGPSRDDDPGTEADDPPGDDPDSVSVPDEDDAVSVPDEDDAVSVPDEDVPDRERPEEPAAGAGREAAGDDGRGREPEPPRPADENGAAAIAEKPAADRSKAAYPHVTDQSGYVFADREYAFAGVSPDEVWNMKDRRAPLGISPEQWDECVAELREALASDGLTDVAVRLGGSSVRFCSDGPGKWFPQSENDVRIKVAERHRNTSEEDRAQRAEKAAAKYRAAGFSRERPRPFAPFFDSQYRLGIADAPDGYDFQFDGDGIAGSEALRAWAERWEDELGRGVTLTETGVREPELREDGWTVIDPEDGAESEDGEN</sequence>
<keyword evidence="3" id="KW-1185">Reference proteome</keyword>
<gene>
    <name evidence="2" type="ORF">SAMN04489713_10262</name>
</gene>
<name>A0A1I4Z5Q9_9ACTN</name>
<dbReference type="STRING" id="1993.SAMN04489713_10262"/>
<feature type="region of interest" description="Disordered" evidence="1">
    <location>
        <begin position="1"/>
        <end position="167"/>
    </location>
</feature>
<feature type="compositionally biased region" description="Acidic residues" evidence="1">
    <location>
        <begin position="361"/>
        <end position="373"/>
    </location>
</feature>
<dbReference type="AlphaFoldDB" id="A0A1I4Z5Q9"/>
<reference evidence="2 3" key="1">
    <citation type="submission" date="2016-10" db="EMBL/GenBank/DDBJ databases">
        <authorList>
            <person name="de Groot N.N."/>
        </authorList>
    </citation>
    <scope>NUCLEOTIDE SEQUENCE [LARGE SCALE GENOMIC DNA]</scope>
    <source>
        <strain evidence="2 3">DSM 43067</strain>
    </source>
</reference>
<evidence type="ECO:0000256" key="1">
    <source>
        <dbReference type="SAM" id="MobiDB-lite"/>
    </source>
</evidence>
<feature type="compositionally biased region" description="Low complexity" evidence="1">
    <location>
        <begin position="30"/>
        <end position="48"/>
    </location>
</feature>
<proteinExistence type="predicted"/>
<dbReference type="EMBL" id="FOVH01000002">
    <property type="protein sequence ID" value="SFN45612.1"/>
    <property type="molecule type" value="Genomic_DNA"/>
</dbReference>